<dbReference type="Pfam" id="PF00005">
    <property type="entry name" value="ABC_tran"/>
    <property type="match status" value="2"/>
</dbReference>
<keyword evidence="3" id="KW-0813">Transport</keyword>
<organism evidence="7 8">
    <name type="scientific">Ketogulonicigenium vulgare (strain WSH-001)</name>
    <dbReference type="NCBI Taxonomy" id="759362"/>
    <lineage>
        <taxon>Bacteria</taxon>
        <taxon>Pseudomonadati</taxon>
        <taxon>Pseudomonadota</taxon>
        <taxon>Alphaproteobacteria</taxon>
        <taxon>Rhodobacterales</taxon>
        <taxon>Roseobacteraceae</taxon>
        <taxon>Ketogulonicigenium</taxon>
    </lineage>
</organism>
<accession>F9Y5Z0</accession>
<dbReference type="EMBL" id="CP002018">
    <property type="protein sequence ID" value="AEM40815.1"/>
    <property type="molecule type" value="Genomic_DNA"/>
</dbReference>
<evidence type="ECO:0000313" key="8">
    <source>
        <dbReference type="Proteomes" id="UP000000692"/>
    </source>
</evidence>
<comment type="subcellular location">
    <subcellularLocation>
        <location evidence="1">Cell inner membrane</location>
        <topology evidence="1">Peripheral membrane protein</topology>
    </subcellularLocation>
</comment>
<dbReference type="SMART" id="SM00382">
    <property type="entry name" value="AAA"/>
    <property type="match status" value="2"/>
</dbReference>
<keyword evidence="4" id="KW-0547">Nucleotide-binding</keyword>
<gene>
    <name evidence="7" type="ordered locus">KVU_0976</name>
</gene>
<dbReference type="GO" id="GO:0016887">
    <property type="term" value="F:ATP hydrolysis activity"/>
    <property type="evidence" value="ECO:0007669"/>
    <property type="project" value="InterPro"/>
</dbReference>
<dbReference type="eggNOG" id="COG4172">
    <property type="taxonomic scope" value="Bacteria"/>
</dbReference>
<dbReference type="OrthoDB" id="9802264at2"/>
<evidence type="ECO:0000259" key="6">
    <source>
        <dbReference type="PROSITE" id="PS50893"/>
    </source>
</evidence>
<dbReference type="SUPFAM" id="SSF52540">
    <property type="entry name" value="P-loop containing nucleoside triphosphate hydrolases"/>
    <property type="match status" value="2"/>
</dbReference>
<dbReference type="PATRIC" id="fig|759362.5.peg.1007"/>
<evidence type="ECO:0000256" key="2">
    <source>
        <dbReference type="ARBA" id="ARBA00005417"/>
    </source>
</evidence>
<protein>
    <submittedName>
        <fullName evidence="7">ATPase component of various ABC-type transport systems with duplicated ATPase domain protein</fullName>
    </submittedName>
</protein>
<dbReference type="NCBIfam" id="NF007739">
    <property type="entry name" value="PRK10419.1"/>
    <property type="match status" value="2"/>
</dbReference>
<dbReference type="InterPro" id="IPR003593">
    <property type="entry name" value="AAA+_ATPase"/>
</dbReference>
<dbReference type="PANTHER" id="PTHR43776">
    <property type="entry name" value="TRANSPORT ATP-BINDING PROTEIN"/>
    <property type="match status" value="1"/>
</dbReference>
<feature type="domain" description="ABC transporter" evidence="6">
    <location>
        <begin position="286"/>
        <end position="524"/>
    </location>
</feature>
<dbReference type="GO" id="GO:0005886">
    <property type="term" value="C:plasma membrane"/>
    <property type="evidence" value="ECO:0007669"/>
    <property type="project" value="UniProtKB-SubCell"/>
</dbReference>
<evidence type="ECO:0000256" key="1">
    <source>
        <dbReference type="ARBA" id="ARBA00004417"/>
    </source>
</evidence>
<name>F9Y5Z0_KETVW</name>
<keyword evidence="8" id="KW-1185">Reference proteome</keyword>
<evidence type="ECO:0000256" key="5">
    <source>
        <dbReference type="ARBA" id="ARBA00022840"/>
    </source>
</evidence>
<dbReference type="InterPro" id="IPR017871">
    <property type="entry name" value="ABC_transporter-like_CS"/>
</dbReference>
<sequence>MTLLDVKNLHIRFAGRTAAEDVHAVQGLSFTLRAGECLAIVGESGSGKSATARALVGLSGETAEVRADHMRLGASDLLALNPQEWRGVRGRHIGFVLQDALVSLDPLKRIGAEVGETLREHRLAPRSAIPTRVADLLTSVGIPDPRPRMRQFAHQLSGGLRQRALISSAISGAPEVLIADEPTTALDVIVQDQILTLLAQMKAAGQAIILISHDLAVVGRLADHIIVLKQGEVVESGPPAQVLGAPQALYTQQLLAAIPSEKTRGKALTLGAAAPARAAAGADVVIAADGVSKGFGGKPIVKNVSFTIRQRETLGLVGASGSGKTTLARLVLGLERPDSGTITLRGAAWSELPERARRPLRPKVQLVSQDPASAFDPRHTVGQIMAEALELAGVPAKDRAPRAGALLGSVGLTAAYLSRRPRALSGGQRQRIAIARALAMEPDILICDEPVSALDVSTQAQVLDLLEKLRHDLRLTMLFVSHDLGVIRHVSDRVLVMNAGEIVEEGSVDQVFNAPAHPYTQSLLAALPDLPKWVS</sequence>
<dbReference type="NCBIfam" id="NF008453">
    <property type="entry name" value="PRK11308.1"/>
    <property type="match status" value="2"/>
</dbReference>
<dbReference type="InterPro" id="IPR003439">
    <property type="entry name" value="ABC_transporter-like_ATP-bd"/>
</dbReference>
<dbReference type="PANTHER" id="PTHR43776:SF7">
    <property type="entry name" value="D,D-DIPEPTIDE TRANSPORT ATP-BINDING PROTEIN DDPF-RELATED"/>
    <property type="match status" value="1"/>
</dbReference>
<dbReference type="InterPro" id="IPR013563">
    <property type="entry name" value="Oligopep_ABC_C"/>
</dbReference>
<dbReference type="GO" id="GO:0055085">
    <property type="term" value="P:transmembrane transport"/>
    <property type="evidence" value="ECO:0007669"/>
    <property type="project" value="UniProtKB-ARBA"/>
</dbReference>
<keyword evidence="5" id="KW-0067">ATP-binding</keyword>
<dbReference type="AlphaFoldDB" id="F9Y5Z0"/>
<dbReference type="Pfam" id="PF08352">
    <property type="entry name" value="oligo_HPY"/>
    <property type="match status" value="1"/>
</dbReference>
<evidence type="ECO:0000256" key="4">
    <source>
        <dbReference type="ARBA" id="ARBA00022741"/>
    </source>
</evidence>
<dbReference type="InterPro" id="IPR027417">
    <property type="entry name" value="P-loop_NTPase"/>
</dbReference>
<dbReference type="InterPro" id="IPR050319">
    <property type="entry name" value="ABC_transp_ATP-bind"/>
</dbReference>
<dbReference type="CDD" id="cd03257">
    <property type="entry name" value="ABC_NikE_OppD_transporters"/>
    <property type="match status" value="2"/>
</dbReference>
<evidence type="ECO:0000256" key="3">
    <source>
        <dbReference type="ARBA" id="ARBA00022448"/>
    </source>
</evidence>
<reference evidence="7 8" key="1">
    <citation type="journal article" date="2011" name="J. Bacteriol.">
        <title>Complete genome sequence of the industrial strain Ketogulonicigenium vulgare WSH-001.</title>
        <authorList>
            <person name="Liu L."/>
            <person name="Li Y."/>
            <person name="Zhang J."/>
            <person name="Zhou Z."/>
            <person name="Liu J."/>
            <person name="Li X."/>
            <person name="Zhou J."/>
            <person name="Du G."/>
            <person name="Wang L."/>
            <person name="Chen J."/>
        </authorList>
    </citation>
    <scope>NUCLEOTIDE SEQUENCE [LARGE SCALE GENOMIC DNA]</scope>
    <source>
        <strain evidence="7 8">WSH-001</strain>
    </source>
</reference>
<dbReference type="HOGENOM" id="CLU_000604_86_2_5"/>
<evidence type="ECO:0000313" key="7">
    <source>
        <dbReference type="EMBL" id="AEM40815.1"/>
    </source>
</evidence>
<dbReference type="GO" id="GO:0005524">
    <property type="term" value="F:ATP binding"/>
    <property type="evidence" value="ECO:0007669"/>
    <property type="project" value="UniProtKB-KW"/>
</dbReference>
<dbReference type="PROSITE" id="PS50893">
    <property type="entry name" value="ABC_TRANSPORTER_2"/>
    <property type="match status" value="2"/>
</dbReference>
<comment type="similarity">
    <text evidence="2">Belongs to the ABC transporter superfamily.</text>
</comment>
<dbReference type="RefSeq" id="WP_013384275.1">
    <property type="nucleotide sequence ID" value="NC_017384.1"/>
</dbReference>
<dbReference type="PROSITE" id="PS00211">
    <property type="entry name" value="ABC_TRANSPORTER_1"/>
    <property type="match status" value="1"/>
</dbReference>
<feature type="domain" description="ABC transporter" evidence="6">
    <location>
        <begin position="6"/>
        <end position="255"/>
    </location>
</feature>
<dbReference type="GO" id="GO:0015833">
    <property type="term" value="P:peptide transport"/>
    <property type="evidence" value="ECO:0007669"/>
    <property type="project" value="InterPro"/>
</dbReference>
<dbReference type="Proteomes" id="UP000000692">
    <property type="component" value="Chromosome"/>
</dbReference>
<dbReference type="Gene3D" id="3.40.50.300">
    <property type="entry name" value="P-loop containing nucleotide triphosphate hydrolases"/>
    <property type="match status" value="2"/>
</dbReference>
<dbReference type="KEGG" id="kvl:KVU_0976"/>
<proteinExistence type="inferred from homology"/>